<dbReference type="GO" id="GO:0000422">
    <property type="term" value="P:autophagy of mitochondrion"/>
    <property type="evidence" value="ECO:0007669"/>
    <property type="project" value="TreeGrafter"/>
</dbReference>
<accession>A0A7E6ES60</accession>
<evidence type="ECO:0000256" key="5">
    <source>
        <dbReference type="ARBA" id="ARBA00023136"/>
    </source>
</evidence>
<keyword evidence="6" id="KW-1185">Reference proteome</keyword>
<dbReference type="AlphaFoldDB" id="A0A7E6ES60"/>
<comment type="similarity">
    <text evidence="2">Belongs to the FUN14 family.</text>
</comment>
<proteinExistence type="inferred from homology"/>
<comment type="subcellular location">
    <subcellularLocation>
        <location evidence="1">Mitochondrion outer membrane</location>
        <topology evidence="1">Multi-pass membrane protein</topology>
    </subcellularLocation>
</comment>
<sequence>MDEIGEHEQMDIIRYVPEHQWIKDVFQDVIGMSATKQSLVGGVSGWCTGMLISKAGKIAAATMGTTILLLQVAHHQDYVKFNWNKIEDSIQKAGRSIMKETKKTCPSFVSTTEALFKNNIVFASMFAGGFLMGFSF</sequence>
<evidence type="ECO:0000313" key="7">
    <source>
        <dbReference type="RefSeq" id="XP_036357785.1"/>
    </source>
</evidence>
<keyword evidence="3" id="KW-0812">Transmembrane</keyword>
<evidence type="ECO:0000256" key="4">
    <source>
        <dbReference type="ARBA" id="ARBA00022989"/>
    </source>
</evidence>
<dbReference type="RefSeq" id="XP_036357785.1">
    <property type="nucleotide sequence ID" value="XM_036501892.1"/>
</dbReference>
<dbReference type="InterPro" id="IPR007014">
    <property type="entry name" value="FUN14"/>
</dbReference>
<keyword evidence="5" id="KW-0472">Membrane</keyword>
<dbReference type="GO" id="GO:0005741">
    <property type="term" value="C:mitochondrial outer membrane"/>
    <property type="evidence" value="ECO:0007669"/>
    <property type="project" value="UniProtKB-SubCell"/>
</dbReference>
<dbReference type="Proteomes" id="UP000515154">
    <property type="component" value="Linkage group LG1"/>
</dbReference>
<dbReference type="PANTHER" id="PTHR21346:SF0">
    <property type="entry name" value="RE45833P"/>
    <property type="match status" value="1"/>
</dbReference>
<name>A0A7E6ES60_9MOLL</name>
<dbReference type="Pfam" id="PF04930">
    <property type="entry name" value="FUN14"/>
    <property type="match status" value="1"/>
</dbReference>
<gene>
    <name evidence="7" type="primary">LOC115213500</name>
</gene>
<protein>
    <submittedName>
        <fullName evidence="7">FUN14 domain-containing protein 1-like</fullName>
    </submittedName>
</protein>
<evidence type="ECO:0000256" key="3">
    <source>
        <dbReference type="ARBA" id="ARBA00022692"/>
    </source>
</evidence>
<dbReference type="KEGG" id="osn:115213500"/>
<evidence type="ECO:0000256" key="1">
    <source>
        <dbReference type="ARBA" id="ARBA00004374"/>
    </source>
</evidence>
<keyword evidence="4" id="KW-1133">Transmembrane helix</keyword>
<dbReference type="PANTHER" id="PTHR21346">
    <property type="entry name" value="FUN14 DOMAIN CONTAINING"/>
    <property type="match status" value="1"/>
</dbReference>
<evidence type="ECO:0000256" key="2">
    <source>
        <dbReference type="ARBA" id="ARBA00009160"/>
    </source>
</evidence>
<reference evidence="7" key="1">
    <citation type="submission" date="2025-08" db="UniProtKB">
        <authorList>
            <consortium name="RefSeq"/>
        </authorList>
    </citation>
    <scope>IDENTIFICATION</scope>
</reference>
<evidence type="ECO:0000313" key="6">
    <source>
        <dbReference type="Proteomes" id="UP000515154"/>
    </source>
</evidence>
<organism evidence="6 7">
    <name type="scientific">Octopus sinensis</name>
    <name type="common">East Asian common octopus</name>
    <dbReference type="NCBI Taxonomy" id="2607531"/>
    <lineage>
        <taxon>Eukaryota</taxon>
        <taxon>Metazoa</taxon>
        <taxon>Spiralia</taxon>
        <taxon>Lophotrochozoa</taxon>
        <taxon>Mollusca</taxon>
        <taxon>Cephalopoda</taxon>
        <taxon>Coleoidea</taxon>
        <taxon>Octopodiformes</taxon>
        <taxon>Octopoda</taxon>
        <taxon>Incirrata</taxon>
        <taxon>Octopodidae</taxon>
        <taxon>Octopus</taxon>
    </lineage>
</organism>